<dbReference type="AlphaFoldDB" id="A0A8T0L592"/>
<organism evidence="6 7">
    <name type="scientific">Phaseolus angularis</name>
    <name type="common">Azuki bean</name>
    <name type="synonym">Vigna angularis</name>
    <dbReference type="NCBI Taxonomy" id="3914"/>
    <lineage>
        <taxon>Eukaryota</taxon>
        <taxon>Viridiplantae</taxon>
        <taxon>Streptophyta</taxon>
        <taxon>Embryophyta</taxon>
        <taxon>Tracheophyta</taxon>
        <taxon>Spermatophyta</taxon>
        <taxon>Magnoliopsida</taxon>
        <taxon>eudicotyledons</taxon>
        <taxon>Gunneridae</taxon>
        <taxon>Pentapetalae</taxon>
        <taxon>rosids</taxon>
        <taxon>fabids</taxon>
        <taxon>Fabales</taxon>
        <taxon>Fabaceae</taxon>
        <taxon>Papilionoideae</taxon>
        <taxon>50 kb inversion clade</taxon>
        <taxon>NPAAA clade</taxon>
        <taxon>indigoferoid/millettioid clade</taxon>
        <taxon>Phaseoleae</taxon>
        <taxon>Vigna</taxon>
    </lineage>
</organism>
<proteinExistence type="inferred from homology"/>
<evidence type="ECO:0000313" key="6">
    <source>
        <dbReference type="EMBL" id="KAG2405155.1"/>
    </source>
</evidence>
<dbReference type="OrthoDB" id="5835829at2759"/>
<dbReference type="PANTHER" id="PTHR48045">
    <property type="entry name" value="UDP-GLYCOSYLTRANSFERASE 72B1"/>
    <property type="match status" value="1"/>
</dbReference>
<evidence type="ECO:0000256" key="2">
    <source>
        <dbReference type="ARBA" id="ARBA00022676"/>
    </source>
</evidence>
<dbReference type="KEGG" id="var:108329037"/>
<dbReference type="Gene3D" id="3.40.50.2000">
    <property type="entry name" value="Glycogen Phosphorylase B"/>
    <property type="match status" value="2"/>
</dbReference>
<dbReference type="Pfam" id="PF00201">
    <property type="entry name" value="UDPGT"/>
    <property type="match status" value="1"/>
</dbReference>
<dbReference type="FunFam" id="3.40.50.2000:FF:000051">
    <property type="entry name" value="Glycosyltransferase"/>
    <property type="match status" value="1"/>
</dbReference>
<evidence type="ECO:0000256" key="1">
    <source>
        <dbReference type="ARBA" id="ARBA00009995"/>
    </source>
</evidence>
<evidence type="ECO:0000256" key="3">
    <source>
        <dbReference type="ARBA" id="ARBA00022679"/>
    </source>
</evidence>
<keyword evidence="3 4" id="KW-0808">Transferase</keyword>
<dbReference type="SUPFAM" id="SSF53756">
    <property type="entry name" value="UDP-Glycosyltransferase/glycogen phosphorylase"/>
    <property type="match status" value="1"/>
</dbReference>
<gene>
    <name evidence="6" type="ORF">HKW66_Vig0044100</name>
</gene>
<evidence type="ECO:0000256" key="5">
    <source>
        <dbReference type="RuleBase" id="RU362057"/>
    </source>
</evidence>
<name>A0A8T0L592_PHAAN</name>
<keyword evidence="2 4" id="KW-0328">Glycosyltransferase</keyword>
<dbReference type="EC" id="2.4.1.-" evidence="5"/>
<comment type="caution">
    <text evidence="6">The sequence shown here is derived from an EMBL/GenBank/DDBJ whole genome shotgun (WGS) entry which is preliminary data.</text>
</comment>
<comment type="similarity">
    <text evidence="1 4">Belongs to the UDP-glycosyltransferase family.</text>
</comment>
<protein>
    <recommendedName>
        <fullName evidence="5">Glycosyltransferase</fullName>
        <ecNumber evidence="5">2.4.1.-</ecNumber>
    </recommendedName>
</protein>
<dbReference type="CDD" id="cd03784">
    <property type="entry name" value="GT1_Gtf-like"/>
    <property type="match status" value="1"/>
</dbReference>
<evidence type="ECO:0000313" key="7">
    <source>
        <dbReference type="Proteomes" id="UP000743370"/>
    </source>
</evidence>
<dbReference type="InterPro" id="IPR035595">
    <property type="entry name" value="UDP_glycos_trans_CS"/>
</dbReference>
<sequence>MNSRDSMAKTTHIAVVSIPAFSHQASIVEFCKRLVHVHHHFQVTCIFPTIDAPLPATLTLLKSLPSNINCTFLPPINKRDLPQDALSVVQIQLAVFQSIPSIQHALRSLLSTTPLVALIADLFANEALEIAKELKLLSYVYFPHSAMAVSVFLHLPSLHQQISCEYRDHKEAINIPGCVPIQGRDLPSHFQDRSTLAYKLILDRCKRLSHAHGFIVNSFSKIEESCERALQEHNRVSSSSSKSSGVYLIGPNVQTGSSNDPKGSECVNWLENQEAKSVLYVSFGSGGTLSQQQMNELAFGLELSGEKFLWVVRAPSDSADGAYLGASSDDPLQFLPNGFLERTKGRGFVVRSWAPQTQILGHVSTGGFLTHCGWNSALESIVLGVPMVAWPLFAEQRTNAVLLTEGVKVALRPKFNDSGIAEREEIAEVIKGLMVGEEGRLIRGRIEKLRDAAAEALEEHGSSTRALYQFGTQIESLAGQS</sequence>
<dbReference type="PROSITE" id="PS00375">
    <property type="entry name" value="UDPGT"/>
    <property type="match status" value="1"/>
</dbReference>
<dbReference type="FunFam" id="3.40.50.2000:FF:000054">
    <property type="entry name" value="Glycosyltransferase"/>
    <property type="match status" value="1"/>
</dbReference>
<evidence type="ECO:0000256" key="4">
    <source>
        <dbReference type="RuleBase" id="RU003718"/>
    </source>
</evidence>
<dbReference type="GO" id="GO:0008194">
    <property type="term" value="F:UDP-glycosyltransferase activity"/>
    <property type="evidence" value="ECO:0007669"/>
    <property type="project" value="InterPro"/>
</dbReference>
<dbReference type="PANTHER" id="PTHR48045:SF6">
    <property type="entry name" value="UDP-GLUCOSYLTRANSFERASE FAMILY PROTEIN"/>
    <property type="match status" value="1"/>
</dbReference>
<reference evidence="6 7" key="1">
    <citation type="submission" date="2020-05" db="EMBL/GenBank/DDBJ databases">
        <title>Vigna angularis (adzuki bean) Var. LongXiaoDou No. 4 denovo assembly.</title>
        <authorList>
            <person name="Xiang H."/>
        </authorList>
    </citation>
    <scope>NUCLEOTIDE SEQUENCE [LARGE SCALE GENOMIC DNA]</scope>
    <source>
        <tissue evidence="6">Leaf</tissue>
    </source>
</reference>
<dbReference type="EMBL" id="JABFOF010000002">
    <property type="protein sequence ID" value="KAG2405155.1"/>
    <property type="molecule type" value="Genomic_DNA"/>
</dbReference>
<accession>A0A8T0L592</accession>
<dbReference type="InterPro" id="IPR002213">
    <property type="entry name" value="UDP_glucos_trans"/>
</dbReference>
<dbReference type="Proteomes" id="UP000743370">
    <property type="component" value="Unassembled WGS sequence"/>
</dbReference>